<accession>A0A1Y2C4S9</accession>
<feature type="non-terminal residue" evidence="1">
    <location>
        <position position="1"/>
    </location>
</feature>
<protein>
    <submittedName>
        <fullName evidence="1">HCP-like protein</fullName>
    </submittedName>
</protein>
<dbReference type="PANTHER" id="PTHR43628">
    <property type="entry name" value="ACTIVATOR OF C KINASE PROTEIN 1-RELATED"/>
    <property type="match status" value="1"/>
</dbReference>
<gene>
    <name evidence="1" type="ORF">BCR33DRAFT_652571</name>
</gene>
<feature type="non-terminal residue" evidence="1">
    <location>
        <position position="83"/>
    </location>
</feature>
<evidence type="ECO:0000313" key="1">
    <source>
        <dbReference type="EMBL" id="ORY41894.1"/>
    </source>
</evidence>
<dbReference type="EMBL" id="MCGO01000030">
    <property type="protein sequence ID" value="ORY41894.1"/>
    <property type="molecule type" value="Genomic_DNA"/>
</dbReference>
<dbReference type="AlphaFoldDB" id="A0A1Y2C4S9"/>
<dbReference type="SUPFAM" id="SSF81901">
    <property type="entry name" value="HCP-like"/>
    <property type="match status" value="1"/>
</dbReference>
<dbReference type="SMART" id="SM00671">
    <property type="entry name" value="SEL1"/>
    <property type="match status" value="2"/>
</dbReference>
<evidence type="ECO:0000313" key="2">
    <source>
        <dbReference type="Proteomes" id="UP000193642"/>
    </source>
</evidence>
<dbReference type="STRING" id="329046.A0A1Y2C4S9"/>
<organism evidence="1 2">
    <name type="scientific">Rhizoclosmatium globosum</name>
    <dbReference type="NCBI Taxonomy" id="329046"/>
    <lineage>
        <taxon>Eukaryota</taxon>
        <taxon>Fungi</taxon>
        <taxon>Fungi incertae sedis</taxon>
        <taxon>Chytridiomycota</taxon>
        <taxon>Chytridiomycota incertae sedis</taxon>
        <taxon>Chytridiomycetes</taxon>
        <taxon>Chytridiales</taxon>
        <taxon>Chytriomycetaceae</taxon>
        <taxon>Rhizoclosmatium</taxon>
    </lineage>
</organism>
<dbReference type="OrthoDB" id="2384430at2759"/>
<dbReference type="InterPro" id="IPR011990">
    <property type="entry name" value="TPR-like_helical_dom_sf"/>
</dbReference>
<reference evidence="1 2" key="1">
    <citation type="submission" date="2016-07" db="EMBL/GenBank/DDBJ databases">
        <title>Pervasive Adenine N6-methylation of Active Genes in Fungi.</title>
        <authorList>
            <consortium name="DOE Joint Genome Institute"/>
            <person name="Mondo S.J."/>
            <person name="Dannebaum R.O."/>
            <person name="Kuo R.C."/>
            <person name="Labutti K."/>
            <person name="Haridas S."/>
            <person name="Kuo A."/>
            <person name="Salamov A."/>
            <person name="Ahrendt S.R."/>
            <person name="Lipzen A."/>
            <person name="Sullivan W."/>
            <person name="Andreopoulos W.B."/>
            <person name="Clum A."/>
            <person name="Lindquist E."/>
            <person name="Daum C."/>
            <person name="Ramamoorthy G.K."/>
            <person name="Gryganskyi A."/>
            <person name="Culley D."/>
            <person name="Magnuson J.K."/>
            <person name="James T.Y."/>
            <person name="O'Malley M.A."/>
            <person name="Stajich J.E."/>
            <person name="Spatafora J.W."/>
            <person name="Visel A."/>
            <person name="Grigoriev I.V."/>
        </authorList>
    </citation>
    <scope>NUCLEOTIDE SEQUENCE [LARGE SCALE GENOMIC DNA]</scope>
    <source>
        <strain evidence="1 2">JEL800</strain>
    </source>
</reference>
<dbReference type="PANTHER" id="PTHR43628:SF1">
    <property type="entry name" value="CHITIN SYNTHASE REGULATORY FACTOR 2-RELATED"/>
    <property type="match status" value="1"/>
</dbReference>
<dbReference type="Gene3D" id="1.25.40.10">
    <property type="entry name" value="Tetratricopeptide repeat domain"/>
    <property type="match status" value="1"/>
</dbReference>
<sequence>GQSVAWFMKAWASSQHKDAAMALGDAFTKGIGVPADPQKAVLWYSRAWDAGLPEAMYNLGRCYRDGRGCMQNEGTALMWFQRA</sequence>
<dbReference type="InterPro" id="IPR052945">
    <property type="entry name" value="Mitotic_Regulator"/>
</dbReference>
<proteinExistence type="predicted"/>
<dbReference type="InterPro" id="IPR006597">
    <property type="entry name" value="Sel1-like"/>
</dbReference>
<dbReference type="Pfam" id="PF08238">
    <property type="entry name" value="Sel1"/>
    <property type="match status" value="2"/>
</dbReference>
<comment type="caution">
    <text evidence="1">The sequence shown here is derived from an EMBL/GenBank/DDBJ whole genome shotgun (WGS) entry which is preliminary data.</text>
</comment>
<dbReference type="Proteomes" id="UP000193642">
    <property type="component" value="Unassembled WGS sequence"/>
</dbReference>
<name>A0A1Y2C4S9_9FUNG</name>
<keyword evidence="2" id="KW-1185">Reference proteome</keyword>